<dbReference type="Proteomes" id="UP000324222">
    <property type="component" value="Unassembled WGS sequence"/>
</dbReference>
<dbReference type="AlphaFoldDB" id="A0A5B7CE32"/>
<dbReference type="OrthoDB" id="10550738at2759"/>
<protein>
    <submittedName>
        <fullName evidence="2">Uncharacterized protein</fullName>
    </submittedName>
</protein>
<evidence type="ECO:0000256" key="1">
    <source>
        <dbReference type="SAM" id="SignalP"/>
    </source>
</evidence>
<keyword evidence="3" id="KW-1185">Reference proteome</keyword>
<organism evidence="2 3">
    <name type="scientific">Portunus trituberculatus</name>
    <name type="common">Swimming crab</name>
    <name type="synonym">Neptunus trituberculatus</name>
    <dbReference type="NCBI Taxonomy" id="210409"/>
    <lineage>
        <taxon>Eukaryota</taxon>
        <taxon>Metazoa</taxon>
        <taxon>Ecdysozoa</taxon>
        <taxon>Arthropoda</taxon>
        <taxon>Crustacea</taxon>
        <taxon>Multicrustacea</taxon>
        <taxon>Malacostraca</taxon>
        <taxon>Eumalacostraca</taxon>
        <taxon>Eucarida</taxon>
        <taxon>Decapoda</taxon>
        <taxon>Pleocyemata</taxon>
        <taxon>Brachyura</taxon>
        <taxon>Eubrachyura</taxon>
        <taxon>Portunoidea</taxon>
        <taxon>Portunidae</taxon>
        <taxon>Portuninae</taxon>
        <taxon>Portunus</taxon>
    </lineage>
</organism>
<feature type="chain" id="PRO_5022872400" evidence="1">
    <location>
        <begin position="20"/>
        <end position="297"/>
    </location>
</feature>
<evidence type="ECO:0000313" key="3">
    <source>
        <dbReference type="Proteomes" id="UP000324222"/>
    </source>
</evidence>
<sequence length="297" mass="32745">MKLTVMINMVMAMAYYSAAKDDNFSGCLVFPSFNVTLVDRVQDLSFWGFVAASRGTSVMKVRLEQSPKEFVEVMLNYTHATAVSVRLTYNSPMWQGQVSGKEVVLPPMLNPLQFTVIGERPLPLMLTQADTDIIVTREMMDTLDAQIPPVPLVLRLTLDHTQSATLPQIVTEGVLGVVEVMIGSPIASLKFTSLCDGDVHVVQQLHLSTQAVMAGAAGQTTVAVPYQEETSSKDEPQYLEPLPVSAAWQTTSSLLSPCHGPKHIHEVVEFTTIKPTRTPKDSLSSEDDYDYLPCHFR</sequence>
<accession>A0A5B7CE32</accession>
<reference evidence="2 3" key="1">
    <citation type="submission" date="2019-05" db="EMBL/GenBank/DDBJ databases">
        <title>Another draft genome of Portunus trituberculatus and its Hox gene families provides insights of decapod evolution.</title>
        <authorList>
            <person name="Jeong J.-H."/>
            <person name="Song I."/>
            <person name="Kim S."/>
            <person name="Choi T."/>
            <person name="Kim D."/>
            <person name="Ryu S."/>
            <person name="Kim W."/>
        </authorList>
    </citation>
    <scope>NUCLEOTIDE SEQUENCE [LARGE SCALE GENOMIC DNA]</scope>
    <source>
        <tissue evidence="2">Muscle</tissue>
    </source>
</reference>
<evidence type="ECO:0000313" key="2">
    <source>
        <dbReference type="EMBL" id="MPC07872.1"/>
    </source>
</evidence>
<keyword evidence="1" id="KW-0732">Signal</keyword>
<dbReference type="EMBL" id="VSRR010000010">
    <property type="protein sequence ID" value="MPC07872.1"/>
    <property type="molecule type" value="Genomic_DNA"/>
</dbReference>
<proteinExistence type="predicted"/>
<gene>
    <name evidence="2" type="ORF">E2C01_000439</name>
</gene>
<comment type="caution">
    <text evidence="2">The sequence shown here is derived from an EMBL/GenBank/DDBJ whole genome shotgun (WGS) entry which is preliminary data.</text>
</comment>
<name>A0A5B7CE32_PORTR</name>
<feature type="signal peptide" evidence="1">
    <location>
        <begin position="1"/>
        <end position="19"/>
    </location>
</feature>